<dbReference type="InterPro" id="IPR050300">
    <property type="entry name" value="GDXG_lipolytic_enzyme"/>
</dbReference>
<accession>A0A2S5TLL2</accession>
<dbReference type="AlphaFoldDB" id="A0A2S5TLL2"/>
<evidence type="ECO:0000313" key="4">
    <source>
        <dbReference type="EMBL" id="PPE75873.1"/>
    </source>
</evidence>
<evidence type="ECO:0000259" key="3">
    <source>
        <dbReference type="Pfam" id="PF07859"/>
    </source>
</evidence>
<dbReference type="Proteomes" id="UP000238220">
    <property type="component" value="Unassembled WGS sequence"/>
</dbReference>
<comment type="caution">
    <text evidence="4">The sequence shown here is derived from an EMBL/GenBank/DDBJ whole genome shotgun (WGS) entry which is preliminary data.</text>
</comment>
<dbReference type="PANTHER" id="PTHR48081:SF8">
    <property type="entry name" value="ALPHA_BETA HYDROLASE FOLD-3 DOMAIN-CONTAINING PROTEIN-RELATED"/>
    <property type="match status" value="1"/>
</dbReference>
<dbReference type="FunFam" id="3.40.50.1820:FF:000089">
    <property type="entry name" value="Alpha/beta hydrolase"/>
    <property type="match status" value="1"/>
</dbReference>
<dbReference type="OrthoDB" id="9806180at2"/>
<sequence length="313" mass="33477">MTLDPQAQAMLQALSRLRPFEFATLTGEGYRAVMDRSGLFAAGDAVHSVEEREIPGPGGGLRLRIYRPGAMGGYPVTLFFHGGGFVGCTLDTHDNVCRCLCRRADSIVVSVDYRRAPEAPFPAAVEDALAALRWVHAHAAEFGGDPGRLAVAGDSAGGNLSAVVSQLCRGTGPALSHQLLIYPATDFAAETESRRTRAEGYFLTAELMRWFGDQYTPDPAVRGDPRVSPLRAADFRNLPPATVLVAGYDPLCDEGLAYAGRLREAGVPVEVLDYPGQIHGFINMLGAIGAADEALDRCAGALERAFRADADKR</sequence>
<dbReference type="GO" id="GO:0016787">
    <property type="term" value="F:hydrolase activity"/>
    <property type="evidence" value="ECO:0007669"/>
    <property type="project" value="UniProtKB-KW"/>
</dbReference>
<protein>
    <submittedName>
        <fullName evidence="4">Alpha/beta hydrolase</fullName>
    </submittedName>
</protein>
<name>A0A2S5TLL2_9GAMM</name>
<dbReference type="SUPFAM" id="SSF53474">
    <property type="entry name" value="alpha/beta-Hydrolases"/>
    <property type="match status" value="1"/>
</dbReference>
<evidence type="ECO:0000313" key="5">
    <source>
        <dbReference type="Proteomes" id="UP000238220"/>
    </source>
</evidence>
<evidence type="ECO:0000256" key="1">
    <source>
        <dbReference type="ARBA" id="ARBA00010515"/>
    </source>
</evidence>
<dbReference type="PANTHER" id="PTHR48081">
    <property type="entry name" value="AB HYDROLASE SUPERFAMILY PROTEIN C4A8.06C"/>
    <property type="match status" value="1"/>
</dbReference>
<keyword evidence="5" id="KW-1185">Reference proteome</keyword>
<gene>
    <name evidence="4" type="ORF">C3942_03030</name>
</gene>
<dbReference type="InterPro" id="IPR019826">
    <property type="entry name" value="Carboxylesterase_B_AS"/>
</dbReference>
<evidence type="ECO:0000256" key="2">
    <source>
        <dbReference type="ARBA" id="ARBA00022801"/>
    </source>
</evidence>
<reference evidence="4 5" key="1">
    <citation type="submission" date="2018-02" db="EMBL/GenBank/DDBJ databases">
        <title>Genome sequencing of Solimonas sp. HR-BB.</title>
        <authorList>
            <person name="Lee Y."/>
            <person name="Jeon C.O."/>
        </authorList>
    </citation>
    <scope>NUCLEOTIDE SEQUENCE [LARGE SCALE GENOMIC DNA]</scope>
    <source>
        <strain evidence="4 5">HR-BB</strain>
    </source>
</reference>
<organism evidence="4 5">
    <name type="scientific">Solimonas fluminis</name>
    <dbReference type="NCBI Taxonomy" id="2086571"/>
    <lineage>
        <taxon>Bacteria</taxon>
        <taxon>Pseudomonadati</taxon>
        <taxon>Pseudomonadota</taxon>
        <taxon>Gammaproteobacteria</taxon>
        <taxon>Nevskiales</taxon>
        <taxon>Nevskiaceae</taxon>
        <taxon>Solimonas</taxon>
    </lineage>
</organism>
<proteinExistence type="inferred from homology"/>
<dbReference type="InterPro" id="IPR013094">
    <property type="entry name" value="AB_hydrolase_3"/>
</dbReference>
<dbReference type="InterPro" id="IPR029058">
    <property type="entry name" value="AB_hydrolase_fold"/>
</dbReference>
<comment type="similarity">
    <text evidence="1">Belongs to the 'GDXG' lipolytic enzyme family.</text>
</comment>
<dbReference type="Gene3D" id="3.40.50.1820">
    <property type="entry name" value="alpha/beta hydrolase"/>
    <property type="match status" value="1"/>
</dbReference>
<dbReference type="PROSITE" id="PS00122">
    <property type="entry name" value="CARBOXYLESTERASE_B_1"/>
    <property type="match status" value="1"/>
</dbReference>
<dbReference type="RefSeq" id="WP_104228838.1">
    <property type="nucleotide sequence ID" value="NZ_PSNW01000001.1"/>
</dbReference>
<dbReference type="EMBL" id="PSNW01000001">
    <property type="protein sequence ID" value="PPE75873.1"/>
    <property type="molecule type" value="Genomic_DNA"/>
</dbReference>
<dbReference type="Pfam" id="PF07859">
    <property type="entry name" value="Abhydrolase_3"/>
    <property type="match status" value="1"/>
</dbReference>
<feature type="domain" description="Alpha/beta hydrolase fold-3" evidence="3">
    <location>
        <begin position="78"/>
        <end position="282"/>
    </location>
</feature>
<keyword evidence="2 4" id="KW-0378">Hydrolase</keyword>